<comment type="caution">
    <text evidence="1">The sequence shown here is derived from an EMBL/GenBank/DDBJ whole genome shotgun (WGS) entry which is preliminary data.</text>
</comment>
<sequence length="180" mass="20668">MSTLQPLPEITHHEKLPPGAKEIARIQMRHPKKLYTFIQYDNRLIIHTSRDAVIDGKPDYICGQIDLPIGFLHWFPNALENFRKPPSEGGLQAGKLVSPTQIVEGEELSISRAMGDRAWPEKGPPPGYYIENRSRLQHDFDDEPELKDPQEMKFPESYLYNEGLLDFIKRLGDQYKAGLL</sequence>
<protein>
    <submittedName>
        <fullName evidence="1">Uncharacterized protein</fullName>
    </submittedName>
</protein>
<evidence type="ECO:0000313" key="1">
    <source>
        <dbReference type="EMBL" id="KAF0803498.1"/>
    </source>
</evidence>
<dbReference type="EMBL" id="AQPF01000049">
    <property type="protein sequence ID" value="KAF0803498.1"/>
    <property type="molecule type" value="Genomic_DNA"/>
</dbReference>
<organism evidence="1 2">
    <name type="scientific">Alcanivorax xiamenensis</name>
    <dbReference type="NCBI Taxonomy" id="1177156"/>
    <lineage>
        <taxon>Bacteria</taxon>
        <taxon>Pseudomonadati</taxon>
        <taxon>Pseudomonadota</taxon>
        <taxon>Gammaproteobacteria</taxon>
        <taxon>Oceanospirillales</taxon>
        <taxon>Alcanivoracaceae</taxon>
        <taxon>Alcanivorax</taxon>
    </lineage>
</organism>
<accession>A0ABQ6Y3M7</accession>
<name>A0ABQ6Y3M7_9GAMM</name>
<dbReference type="Proteomes" id="UP000771797">
    <property type="component" value="Unassembled WGS sequence"/>
</dbReference>
<reference evidence="1 2" key="1">
    <citation type="submission" date="2012-09" db="EMBL/GenBank/DDBJ databases">
        <title>Genome Sequence of alkane-degrading Bacterium Alcanivorax sp. 6-D-6.</title>
        <authorList>
            <person name="Lai Q."/>
            <person name="Shao Z."/>
        </authorList>
    </citation>
    <scope>NUCLEOTIDE SEQUENCE [LARGE SCALE GENOMIC DNA]</scope>
    <source>
        <strain evidence="1 2">6-D-6</strain>
    </source>
</reference>
<gene>
    <name evidence="1" type="ORF">A6D6_03670</name>
</gene>
<dbReference type="RefSeq" id="WP_159661528.1">
    <property type="nucleotide sequence ID" value="NZ_AQPF01000049.1"/>
</dbReference>
<evidence type="ECO:0000313" key="2">
    <source>
        <dbReference type="Proteomes" id="UP000771797"/>
    </source>
</evidence>
<proteinExistence type="predicted"/>
<keyword evidence="2" id="KW-1185">Reference proteome</keyword>